<keyword evidence="1" id="KW-0507">mRNA processing</keyword>
<dbReference type="SUPFAM" id="SSF57756">
    <property type="entry name" value="Retrovirus zinc finger-like domains"/>
    <property type="match status" value="1"/>
</dbReference>
<keyword evidence="6" id="KW-1185">Reference proteome</keyword>
<gene>
    <name evidence="5" type="ORF">F5878DRAFT_729664</name>
</gene>
<dbReference type="GO" id="GO:0006397">
    <property type="term" value="P:mRNA processing"/>
    <property type="evidence" value="ECO:0007669"/>
    <property type="project" value="UniProtKB-KW"/>
</dbReference>
<feature type="compositionally biased region" description="Polar residues" evidence="3">
    <location>
        <begin position="149"/>
        <end position="169"/>
    </location>
</feature>
<keyword evidence="2" id="KW-0479">Metal-binding</keyword>
<dbReference type="InterPro" id="IPR005162">
    <property type="entry name" value="Retrotrans_gag_dom"/>
</dbReference>
<evidence type="ECO:0000256" key="2">
    <source>
        <dbReference type="PROSITE-ProRule" id="PRU00047"/>
    </source>
</evidence>
<dbReference type="SMART" id="SM00343">
    <property type="entry name" value="ZnF_C2HC"/>
    <property type="match status" value="1"/>
</dbReference>
<feature type="compositionally biased region" description="Basic and acidic residues" evidence="3">
    <location>
        <begin position="250"/>
        <end position="264"/>
    </location>
</feature>
<feature type="region of interest" description="Disordered" evidence="3">
    <location>
        <begin position="149"/>
        <end position="230"/>
    </location>
</feature>
<dbReference type="Gene3D" id="2.40.70.10">
    <property type="entry name" value="Acid Proteases"/>
    <property type="match status" value="1"/>
</dbReference>
<protein>
    <recommendedName>
        <fullName evidence="4">CCHC-type domain-containing protein</fullName>
    </recommendedName>
</protein>
<evidence type="ECO:0000256" key="1">
    <source>
        <dbReference type="ARBA" id="ARBA00022664"/>
    </source>
</evidence>
<dbReference type="Gene3D" id="4.10.60.10">
    <property type="entry name" value="Zinc finger, CCHC-type"/>
    <property type="match status" value="1"/>
</dbReference>
<dbReference type="GO" id="GO:0008270">
    <property type="term" value="F:zinc ion binding"/>
    <property type="evidence" value="ECO:0007669"/>
    <property type="project" value="UniProtKB-KW"/>
</dbReference>
<dbReference type="Pfam" id="PF03732">
    <property type="entry name" value="Retrotrans_gag"/>
    <property type="match status" value="1"/>
</dbReference>
<feature type="region of interest" description="Disordered" evidence="3">
    <location>
        <begin position="311"/>
        <end position="339"/>
    </location>
</feature>
<comment type="caution">
    <text evidence="5">The sequence shown here is derived from an EMBL/GenBank/DDBJ whole genome shotgun (WGS) entry which is preliminary data.</text>
</comment>
<dbReference type="Pfam" id="PF08284">
    <property type="entry name" value="RVP_2"/>
    <property type="match status" value="1"/>
</dbReference>
<dbReference type="InterPro" id="IPR021109">
    <property type="entry name" value="Peptidase_aspartic_dom_sf"/>
</dbReference>
<accession>A0AA38U2W3</accession>
<sequence>MRIKPIEPAKYSGEKDEQRFHRFAKASALYVKDGRVPVHREVNIVSNFLEGQAYTFYHSLCGDNPEEWTLFKFFTAMYNYVFPVNYRMEQRRRLLTLSQKGRKVREHVRLFEELCNSVDLDPETSSLQEVIACAEKIELIEDLGRRNTYSNRFNKQGNTSTNGGFAQSKSGDEERFVKVSNNNGTPNKFPQTAELRSQSGPRIQPSNQKGRNNSGKPTNTPRRILSDKEKNEYRAAGKCFECGETTHKARDCPKKTGIRGDPKRPNNPPGLTTHNMEFELLPAKESSKVLELSVSKIDWFSDVEDTLFSSESESGAEYSDSDDTPPLADCSDSSDDEFGYEWSSGFESEYDAEEDSDESDEYDLSKPRIQLIDHSLNVRHAPAYKRVMLSELPKPTRKERASIDPIAFRAQERLIAGIPYPGDDTKNEETWSPERFVVQRILVDEVKQGFLVLDSAHDEVEHILRVDLVENPDFRIVKWFAKQNNAGVDILLSDRWSSHRPMGDAFKDYVEFELGRRHEYPGDLLAVIPQNSSRVRRFKAFNAESIEEYVVRDQWLGFEFRVPLMRLRDRRFDLVRWVCKRYMELYQHAFQSPIWESDITVFGDLFSPRPDVPGARFMSDMEFAEYLQWQAESASQDDNDCIMVGGVQIPQGEYGALQRNAATVKDPGCKVARPIIIVVRVNGQPVKALLDSGSLGDFVSTKLADQLTLKKRELTRPLVLQLAVQGSRSRINWETEVDFEYQKIQERRTFDIANIANCDMILGTKFLYQHEVTVGFNPCRVVIGSNHALPLEGPTITKVVSRVNDGPN</sequence>
<feature type="region of interest" description="Disordered" evidence="3">
    <location>
        <begin position="250"/>
        <end position="274"/>
    </location>
</feature>
<evidence type="ECO:0000259" key="4">
    <source>
        <dbReference type="PROSITE" id="PS50158"/>
    </source>
</evidence>
<keyword evidence="2" id="KW-0862">Zinc</keyword>
<dbReference type="GO" id="GO:0003676">
    <property type="term" value="F:nucleic acid binding"/>
    <property type="evidence" value="ECO:0007669"/>
    <property type="project" value="InterPro"/>
</dbReference>
<dbReference type="CDD" id="cd00303">
    <property type="entry name" value="retropepsin_like"/>
    <property type="match status" value="1"/>
</dbReference>
<dbReference type="AlphaFoldDB" id="A0AA38U2W3"/>
<evidence type="ECO:0000256" key="3">
    <source>
        <dbReference type="SAM" id="MobiDB-lite"/>
    </source>
</evidence>
<evidence type="ECO:0000313" key="6">
    <source>
        <dbReference type="Proteomes" id="UP001163846"/>
    </source>
</evidence>
<name>A0AA38U2W3_9AGAR</name>
<reference evidence="5" key="1">
    <citation type="submission" date="2022-08" db="EMBL/GenBank/DDBJ databases">
        <authorList>
            <consortium name="DOE Joint Genome Institute"/>
            <person name="Min B."/>
            <person name="Riley R."/>
            <person name="Sierra-Patev S."/>
            <person name="Naranjo-Ortiz M."/>
            <person name="Looney B."/>
            <person name="Konkel Z."/>
            <person name="Slot J.C."/>
            <person name="Sakamoto Y."/>
            <person name="Steenwyk J.L."/>
            <person name="Rokas A."/>
            <person name="Carro J."/>
            <person name="Camarero S."/>
            <person name="Ferreira P."/>
            <person name="Molpeceres G."/>
            <person name="Ruiz-Duenas F.J."/>
            <person name="Serrano A."/>
            <person name="Henrissat B."/>
            <person name="Drula E."/>
            <person name="Hughes K.W."/>
            <person name="Mata J.L."/>
            <person name="Ishikawa N.K."/>
            <person name="Vargas-Isla R."/>
            <person name="Ushijima S."/>
            <person name="Smith C.A."/>
            <person name="Ahrendt S."/>
            <person name="Andreopoulos W."/>
            <person name="He G."/>
            <person name="Labutti K."/>
            <person name="Lipzen A."/>
            <person name="Ng V."/>
            <person name="Sandor L."/>
            <person name="Barry K."/>
            <person name="Martinez A.T."/>
            <person name="Xiao Y."/>
            <person name="Gibbons J.G."/>
            <person name="Terashima K."/>
            <person name="Hibbett D.S."/>
            <person name="Grigoriev I.V."/>
        </authorList>
    </citation>
    <scope>NUCLEOTIDE SEQUENCE</scope>
    <source>
        <strain evidence="5">TFB9207</strain>
    </source>
</reference>
<organism evidence="5 6">
    <name type="scientific">Lentinula raphanica</name>
    <dbReference type="NCBI Taxonomy" id="153919"/>
    <lineage>
        <taxon>Eukaryota</taxon>
        <taxon>Fungi</taxon>
        <taxon>Dikarya</taxon>
        <taxon>Basidiomycota</taxon>
        <taxon>Agaricomycotina</taxon>
        <taxon>Agaricomycetes</taxon>
        <taxon>Agaricomycetidae</taxon>
        <taxon>Agaricales</taxon>
        <taxon>Marasmiineae</taxon>
        <taxon>Omphalotaceae</taxon>
        <taxon>Lentinula</taxon>
    </lineage>
</organism>
<proteinExistence type="predicted"/>
<dbReference type="InterPro" id="IPR001878">
    <property type="entry name" value="Znf_CCHC"/>
</dbReference>
<dbReference type="SUPFAM" id="SSF50630">
    <property type="entry name" value="Acid proteases"/>
    <property type="match status" value="1"/>
</dbReference>
<dbReference type="Proteomes" id="UP001163846">
    <property type="component" value="Unassembled WGS sequence"/>
</dbReference>
<dbReference type="PROSITE" id="PS50158">
    <property type="entry name" value="ZF_CCHC"/>
    <property type="match status" value="1"/>
</dbReference>
<keyword evidence="2" id="KW-0863">Zinc-finger</keyword>
<dbReference type="EMBL" id="MU807515">
    <property type="protein sequence ID" value="KAJ3831387.1"/>
    <property type="molecule type" value="Genomic_DNA"/>
</dbReference>
<dbReference type="InterPro" id="IPR036875">
    <property type="entry name" value="Znf_CCHC_sf"/>
</dbReference>
<feature type="domain" description="CCHC-type" evidence="4">
    <location>
        <begin position="238"/>
        <end position="254"/>
    </location>
</feature>
<evidence type="ECO:0000313" key="5">
    <source>
        <dbReference type="EMBL" id="KAJ3831387.1"/>
    </source>
</evidence>
<feature type="compositionally biased region" description="Polar residues" evidence="3">
    <location>
        <begin position="179"/>
        <end position="221"/>
    </location>
</feature>